<dbReference type="RefSeq" id="WP_282315375.1">
    <property type="nucleotide sequence ID" value="NZ_JARBWL010000001.1"/>
</dbReference>
<feature type="chain" id="PRO_5046548326" evidence="1">
    <location>
        <begin position="24"/>
        <end position="184"/>
    </location>
</feature>
<name>A0ABT6QJL9_9PSED</name>
<keyword evidence="1" id="KW-0732">Signal</keyword>
<evidence type="ECO:0000313" key="3">
    <source>
        <dbReference type="Proteomes" id="UP001159100"/>
    </source>
</evidence>
<dbReference type="Proteomes" id="UP001159100">
    <property type="component" value="Unassembled WGS sequence"/>
</dbReference>
<gene>
    <name evidence="2" type="ORF">POF45_06475</name>
</gene>
<evidence type="ECO:0000256" key="1">
    <source>
        <dbReference type="SAM" id="SignalP"/>
    </source>
</evidence>
<sequence length="184" mass="19912">MSPKKNIICLSLLDLLAAGQVFAQPPKPIINCLLSDGTQASLLAESSADGQRLFVNIDKKTQPAFTDMPDADFVGEVVMARCAGSSLIFALDYGSPYLKGVVLRKNPVSHSIERIDFAEKALPTFLYLGQTQMRLVFPNIGNETPKRFLIYDYVSGKGQGEEASGSDIVPGKSGFEVIDLKPAQ</sequence>
<evidence type="ECO:0000313" key="2">
    <source>
        <dbReference type="EMBL" id="MDI2591078.1"/>
    </source>
</evidence>
<dbReference type="EMBL" id="JARBWL010000001">
    <property type="protein sequence ID" value="MDI2591078.1"/>
    <property type="molecule type" value="Genomic_DNA"/>
</dbReference>
<proteinExistence type="predicted"/>
<protein>
    <submittedName>
        <fullName evidence="2">Uncharacterized protein</fullName>
    </submittedName>
</protein>
<comment type="caution">
    <text evidence="2">The sequence shown here is derived from an EMBL/GenBank/DDBJ whole genome shotgun (WGS) entry which is preliminary data.</text>
</comment>
<accession>A0ABT6QJL9</accession>
<feature type="signal peptide" evidence="1">
    <location>
        <begin position="1"/>
        <end position="23"/>
    </location>
</feature>
<reference evidence="2 3" key="1">
    <citation type="submission" date="2023-02" db="EMBL/GenBank/DDBJ databases">
        <title>Pseudomonas chrutzelriedensis sp. nov., a potently antifungal strain isolated from moss.</title>
        <authorList>
            <person name="Schnyder A."/>
            <person name="Kalawong R."/>
            <person name="Eberl L."/>
            <person name="Agnoli K."/>
        </authorList>
    </citation>
    <scope>NUCLEOTIDE SEQUENCE [LARGE SCALE GENOMIC DNA]</scope>
    <source>
        <strain evidence="2 3">681</strain>
    </source>
</reference>
<keyword evidence="3" id="KW-1185">Reference proteome</keyword>
<organism evidence="2 3">
    <name type="scientific">Pseudomonas fungipugnans</name>
    <dbReference type="NCBI Taxonomy" id="3024217"/>
    <lineage>
        <taxon>Bacteria</taxon>
        <taxon>Pseudomonadati</taxon>
        <taxon>Pseudomonadota</taxon>
        <taxon>Gammaproteobacteria</taxon>
        <taxon>Pseudomonadales</taxon>
        <taxon>Pseudomonadaceae</taxon>
        <taxon>Pseudomonas</taxon>
    </lineage>
</organism>